<dbReference type="InterPro" id="IPR050188">
    <property type="entry name" value="RluA_PseudoU_synthase"/>
</dbReference>
<evidence type="ECO:0000313" key="7">
    <source>
        <dbReference type="WBParaSite" id="EVEC_0000733001-mRNA-1"/>
    </source>
</evidence>
<dbReference type="InterPro" id="IPR020103">
    <property type="entry name" value="PsdUridine_synth_cat_dom_sf"/>
</dbReference>
<evidence type="ECO:0000256" key="2">
    <source>
        <dbReference type="PROSITE-ProRule" id="PRU00182"/>
    </source>
</evidence>
<dbReference type="GO" id="GO:0003723">
    <property type="term" value="F:RNA binding"/>
    <property type="evidence" value="ECO:0007669"/>
    <property type="project" value="UniProtKB-KW"/>
</dbReference>
<feature type="active site" evidence="1">
    <location>
        <position position="172"/>
    </location>
</feature>
<dbReference type="STRING" id="51028.A0A0N4VA48"/>
<sequence>MEDRCISEEQKKSYKRKRLLLGSDTDFPAAKIRNQRIRFLNPYWSVYKAHAKARWVGQKLTDIFASEFISAAPNYIKAACKMGRIFVNGSPMTNLDYVVQNSDLIHHICHRHEHPILAKPIRIISEDENLLVIDKPPSMPVHACGRYRLHTVIGLLMMEHKIGGLRVLHRLDRTTSGVLLLAKNLKTDHEFKTTLKNGEWKKEYVCKVDGIFPDGEIICDQPIGTIVPSLGIQCVREDGKPSKTRFRKMWTDGKTSLVRCFPETGRTHQIRVHLQYLGYPIFKDYYYNTDDWGPKKGKNGEYGKSYEQLGKDITRSHDRTLWNEPVDDNFFVRTFQGDLESYLARIKEGDGDYDEICYSCHTTKKIPPIHHFMMYLHCLRYETSYWSYSTDLPEWAKEPNASGVDGVECKE</sequence>
<protein>
    <recommendedName>
        <fullName evidence="3">Pseudouridine synthase</fullName>
        <ecNumber evidence="3">5.4.99.-</ecNumber>
    </recommendedName>
</protein>
<dbReference type="Gene3D" id="3.30.2350.10">
    <property type="entry name" value="Pseudouridine synthase"/>
    <property type="match status" value="1"/>
</dbReference>
<dbReference type="AlphaFoldDB" id="A0A0N4VA48"/>
<dbReference type="PANTHER" id="PTHR21600:SF40">
    <property type="entry name" value="PSEUDOURIDYLATE SYNTHASE RPUSD2"/>
    <property type="match status" value="1"/>
</dbReference>
<evidence type="ECO:0000256" key="3">
    <source>
        <dbReference type="RuleBase" id="RU362028"/>
    </source>
</evidence>
<comment type="similarity">
    <text evidence="3">Belongs to the pseudouridine synthase RluA family.</text>
</comment>
<dbReference type="Proteomes" id="UP000274131">
    <property type="component" value="Unassembled WGS sequence"/>
</dbReference>
<dbReference type="EMBL" id="UXUI01008673">
    <property type="protein sequence ID" value="VDD92100.1"/>
    <property type="molecule type" value="Genomic_DNA"/>
</dbReference>
<dbReference type="EC" id="5.4.99.-" evidence="3"/>
<dbReference type="PANTHER" id="PTHR21600">
    <property type="entry name" value="MITOCHONDRIAL RNA PSEUDOURIDINE SYNTHASE"/>
    <property type="match status" value="1"/>
</dbReference>
<evidence type="ECO:0000313" key="6">
    <source>
        <dbReference type="Proteomes" id="UP000274131"/>
    </source>
</evidence>
<dbReference type="PROSITE" id="PS01129">
    <property type="entry name" value="PSI_RLU"/>
    <property type="match status" value="1"/>
</dbReference>
<keyword evidence="6" id="KW-1185">Reference proteome</keyword>
<dbReference type="InterPro" id="IPR006145">
    <property type="entry name" value="PsdUridine_synth_RsuA/RluA"/>
</dbReference>
<comment type="function">
    <text evidence="3">Responsible for synthesis of pseudouridine from uracil.</text>
</comment>
<evidence type="ECO:0000259" key="4">
    <source>
        <dbReference type="Pfam" id="PF00849"/>
    </source>
</evidence>
<dbReference type="OrthoDB" id="424794at2759"/>
<name>A0A0N4VA48_ENTVE</name>
<dbReference type="GO" id="GO:0009982">
    <property type="term" value="F:pseudouridine synthase activity"/>
    <property type="evidence" value="ECO:0007669"/>
    <property type="project" value="InterPro"/>
</dbReference>
<dbReference type="Pfam" id="PF00849">
    <property type="entry name" value="PseudoU_synth_2"/>
    <property type="match status" value="1"/>
</dbReference>
<keyword evidence="2" id="KW-0694">RNA-binding</keyword>
<comment type="catalytic activity">
    <reaction evidence="3">
        <text>a uridine in RNA = a pseudouridine in RNA</text>
        <dbReference type="Rhea" id="RHEA:48348"/>
        <dbReference type="Rhea" id="RHEA-COMP:12068"/>
        <dbReference type="Rhea" id="RHEA-COMP:12069"/>
        <dbReference type="ChEBI" id="CHEBI:65314"/>
        <dbReference type="ChEBI" id="CHEBI:65315"/>
    </reaction>
</comment>
<dbReference type="SUPFAM" id="SSF55120">
    <property type="entry name" value="Pseudouridine synthase"/>
    <property type="match status" value="1"/>
</dbReference>
<evidence type="ECO:0000256" key="1">
    <source>
        <dbReference type="PIRSR" id="PIRSR606225-1"/>
    </source>
</evidence>
<dbReference type="NCBIfam" id="TIGR00005">
    <property type="entry name" value="rluA_subfam"/>
    <property type="match status" value="1"/>
</dbReference>
<dbReference type="InterPro" id="IPR006224">
    <property type="entry name" value="PsdUridine_synth_RluA-like_CS"/>
</dbReference>
<evidence type="ECO:0000313" key="5">
    <source>
        <dbReference type="EMBL" id="VDD92100.1"/>
    </source>
</evidence>
<dbReference type="WBParaSite" id="EVEC_0000733001-mRNA-1">
    <property type="protein sequence ID" value="EVEC_0000733001-mRNA-1"/>
    <property type="gene ID" value="EVEC_0000733001"/>
</dbReference>
<keyword evidence="3" id="KW-0413">Isomerase</keyword>
<gene>
    <name evidence="5" type="ORF">EVEC_LOCUS6851</name>
</gene>
<dbReference type="CDD" id="cd02557">
    <property type="entry name" value="PseudoU_synth_ScRIB2"/>
    <property type="match status" value="1"/>
</dbReference>
<dbReference type="PROSITE" id="PS50889">
    <property type="entry name" value="S4"/>
    <property type="match status" value="1"/>
</dbReference>
<accession>A0A0N4VA48</accession>
<reference evidence="7" key="1">
    <citation type="submission" date="2017-02" db="UniProtKB">
        <authorList>
            <consortium name="WormBaseParasite"/>
        </authorList>
    </citation>
    <scope>IDENTIFICATION</scope>
</reference>
<reference evidence="5 6" key="2">
    <citation type="submission" date="2018-10" db="EMBL/GenBank/DDBJ databases">
        <authorList>
            <consortium name="Pathogen Informatics"/>
        </authorList>
    </citation>
    <scope>NUCLEOTIDE SEQUENCE [LARGE SCALE GENOMIC DNA]</scope>
</reference>
<feature type="domain" description="Pseudouridine synthase RsuA/RluA-like" evidence="4">
    <location>
        <begin position="129"/>
        <end position="275"/>
    </location>
</feature>
<organism evidence="7">
    <name type="scientific">Enterobius vermicularis</name>
    <name type="common">Human pinworm</name>
    <dbReference type="NCBI Taxonomy" id="51028"/>
    <lineage>
        <taxon>Eukaryota</taxon>
        <taxon>Metazoa</taxon>
        <taxon>Ecdysozoa</taxon>
        <taxon>Nematoda</taxon>
        <taxon>Chromadorea</taxon>
        <taxon>Rhabditida</taxon>
        <taxon>Spirurina</taxon>
        <taxon>Oxyuridomorpha</taxon>
        <taxon>Oxyuroidea</taxon>
        <taxon>Oxyuridae</taxon>
        <taxon>Enterobius</taxon>
    </lineage>
</organism>
<proteinExistence type="inferred from homology"/>
<dbReference type="GO" id="GO:0000455">
    <property type="term" value="P:enzyme-directed rRNA pseudouridine synthesis"/>
    <property type="evidence" value="ECO:0007669"/>
    <property type="project" value="TreeGrafter"/>
</dbReference>
<dbReference type="InterPro" id="IPR006225">
    <property type="entry name" value="PsdUridine_synth_RluC/D"/>
</dbReference>